<dbReference type="AlphaFoldDB" id="A0A6A2WAP7"/>
<feature type="compositionally biased region" description="Basic and acidic residues" evidence="4">
    <location>
        <begin position="479"/>
        <end position="491"/>
    </location>
</feature>
<evidence type="ECO:0000256" key="1">
    <source>
        <dbReference type="ARBA" id="ARBA00004123"/>
    </source>
</evidence>
<comment type="similarity">
    <text evidence="2">Belongs to the lin-54 family.</text>
</comment>
<comment type="caution">
    <text evidence="6">The sequence shown here is derived from an EMBL/GenBank/DDBJ whole genome shotgun (WGS) entry which is preliminary data.</text>
</comment>
<protein>
    <submittedName>
        <fullName evidence="6">Protein tesmin/TSO1-like CXC 5</fullName>
    </submittedName>
</protein>
<proteinExistence type="inferred from homology"/>
<organism evidence="6 7">
    <name type="scientific">Hibiscus syriacus</name>
    <name type="common">Rose of Sharon</name>
    <dbReference type="NCBI Taxonomy" id="106335"/>
    <lineage>
        <taxon>Eukaryota</taxon>
        <taxon>Viridiplantae</taxon>
        <taxon>Streptophyta</taxon>
        <taxon>Embryophyta</taxon>
        <taxon>Tracheophyta</taxon>
        <taxon>Spermatophyta</taxon>
        <taxon>Magnoliopsida</taxon>
        <taxon>eudicotyledons</taxon>
        <taxon>Gunneridae</taxon>
        <taxon>Pentapetalae</taxon>
        <taxon>rosids</taxon>
        <taxon>malvids</taxon>
        <taxon>Malvales</taxon>
        <taxon>Malvaceae</taxon>
        <taxon>Malvoideae</taxon>
        <taxon>Hibiscus</taxon>
    </lineage>
</organism>
<dbReference type="PROSITE" id="PS51634">
    <property type="entry name" value="CRC"/>
    <property type="match status" value="1"/>
</dbReference>
<dbReference type="Proteomes" id="UP000436088">
    <property type="component" value="Unassembled WGS sequence"/>
</dbReference>
<feature type="compositionally biased region" description="Basic and acidic residues" evidence="4">
    <location>
        <begin position="171"/>
        <end position="188"/>
    </location>
</feature>
<dbReference type="SMART" id="SM01114">
    <property type="entry name" value="CXC"/>
    <property type="match status" value="2"/>
</dbReference>
<keyword evidence="7" id="KW-1185">Reference proteome</keyword>
<evidence type="ECO:0000256" key="3">
    <source>
        <dbReference type="ARBA" id="ARBA00023242"/>
    </source>
</evidence>
<evidence type="ECO:0000313" key="6">
    <source>
        <dbReference type="EMBL" id="KAE8654648.1"/>
    </source>
</evidence>
<dbReference type="Pfam" id="PF03638">
    <property type="entry name" value="TCR"/>
    <property type="match status" value="2"/>
</dbReference>
<dbReference type="EMBL" id="VEPZ02001787">
    <property type="protein sequence ID" value="KAE8654648.1"/>
    <property type="molecule type" value="Genomic_DNA"/>
</dbReference>
<dbReference type="GO" id="GO:0006355">
    <property type="term" value="P:regulation of DNA-templated transcription"/>
    <property type="evidence" value="ECO:0007669"/>
    <property type="project" value="TreeGrafter"/>
</dbReference>
<evidence type="ECO:0000259" key="5">
    <source>
        <dbReference type="PROSITE" id="PS51634"/>
    </source>
</evidence>
<keyword evidence="3" id="KW-0539">Nucleus</keyword>
<evidence type="ECO:0000256" key="2">
    <source>
        <dbReference type="ARBA" id="ARBA00007267"/>
    </source>
</evidence>
<sequence>MGEEEGGEIPPKNVQLDTAYFPAKKLARQLDFTAGFGGVSSGGVNLPEHPQSTQRIAVPSSSAAVTVQQQQQIKPPVVATTSVVAAQPPPFTTASARAAKVGDFCFNRVVEFLLGCDYLERPRMLEQWSVETLRPESVEVLKCWRSEALELWSARVLESFLMLEHWRVGKPESPKAKPRPNELKDGTPKKQKQCNCKHSRCLKLYCECFASGIYCDGCNCVNCYNNVENETARRDAIEATLERNPNAFRPKIASSPHGTQDSREEVGEVLILGKHNKGCHCKKSGCLKKYCECFQANILCSENCKCLECKNFEGSEERQALFHGDHANSMAYIQRAANATITGAIGSSGYASTPVSKKRKGQEFFGSTAKDPAVPRLGSFPQPHHIRASAPSSSMSSPVSRASTAAAVGPSKFTYRSLLADIIQKQDLKELCSVLVVLSGEAPKTLSDQRILTEHRIEDHAETSIASSTQDRLQSQKDANAEKTMADKAGPEEISSGGVDMPKGRPMSPGTLALMCDEQDTMFMATASPNRSMGHGCSTSSKLSFGQGMTEIYAEQERIVLTKFRDCLNRLITFGEIKGKTDIGSQRGPPSNGTEMARTEMGNQQGSVTNGAAKNVSLPTVKTSRMAAVVVNAGNNDLPRGPSHPENGDAKSKTGKTDVKILNADNQSNV</sequence>
<evidence type="ECO:0000313" key="7">
    <source>
        <dbReference type="Proteomes" id="UP000436088"/>
    </source>
</evidence>
<feature type="region of interest" description="Disordered" evidence="4">
    <location>
        <begin position="634"/>
        <end position="670"/>
    </location>
</feature>
<accession>A0A6A2WAP7</accession>
<comment type="subcellular location">
    <subcellularLocation>
        <location evidence="1">Nucleus</location>
    </subcellularLocation>
</comment>
<name>A0A6A2WAP7_HIBSY</name>
<evidence type="ECO:0000256" key="4">
    <source>
        <dbReference type="SAM" id="MobiDB-lite"/>
    </source>
</evidence>
<feature type="compositionally biased region" description="Polar residues" evidence="4">
    <location>
        <begin position="464"/>
        <end position="478"/>
    </location>
</feature>
<dbReference type="PANTHER" id="PTHR12446">
    <property type="entry name" value="TESMIN/TSO1-RELATED"/>
    <property type="match status" value="1"/>
</dbReference>
<feature type="domain" description="CRC" evidence="5">
    <location>
        <begin position="190"/>
        <end position="314"/>
    </location>
</feature>
<feature type="compositionally biased region" description="Basic and acidic residues" evidence="4">
    <location>
        <begin position="646"/>
        <end position="659"/>
    </location>
</feature>
<dbReference type="InterPro" id="IPR033467">
    <property type="entry name" value="Tesmin/TSO1-like_CXC"/>
</dbReference>
<dbReference type="InterPro" id="IPR028307">
    <property type="entry name" value="Lin-54_fam"/>
</dbReference>
<feature type="region of interest" description="Disordered" evidence="4">
    <location>
        <begin position="171"/>
        <end position="192"/>
    </location>
</feature>
<feature type="region of interest" description="Disordered" evidence="4">
    <location>
        <begin position="461"/>
        <end position="507"/>
    </location>
</feature>
<gene>
    <name evidence="6" type="ORF">F3Y22_tig00117048pilonHSYRG01348</name>
</gene>
<dbReference type="GO" id="GO:0005634">
    <property type="term" value="C:nucleus"/>
    <property type="evidence" value="ECO:0007669"/>
    <property type="project" value="UniProtKB-SubCell"/>
</dbReference>
<reference evidence="6" key="1">
    <citation type="submission" date="2019-09" db="EMBL/GenBank/DDBJ databases">
        <title>Draft genome information of white flower Hibiscus syriacus.</title>
        <authorList>
            <person name="Kim Y.-M."/>
        </authorList>
    </citation>
    <scope>NUCLEOTIDE SEQUENCE [LARGE SCALE GENOMIC DNA]</scope>
    <source>
        <strain evidence="6">YM2019G1</strain>
    </source>
</reference>
<dbReference type="InterPro" id="IPR005172">
    <property type="entry name" value="CRC"/>
</dbReference>
<dbReference type="PANTHER" id="PTHR12446:SF34">
    <property type="entry name" value="PROTEIN LIN-54 HOMOLOG"/>
    <property type="match status" value="1"/>
</dbReference>